<evidence type="ECO:0000256" key="5">
    <source>
        <dbReference type="ARBA" id="ARBA00022833"/>
    </source>
</evidence>
<dbReference type="SUPFAM" id="SSF55486">
    <property type="entry name" value="Metalloproteases ('zincins'), catalytic domain"/>
    <property type="match status" value="1"/>
</dbReference>
<evidence type="ECO:0000259" key="8">
    <source>
        <dbReference type="Pfam" id="PF08439"/>
    </source>
</evidence>
<proteinExistence type="predicted"/>
<keyword evidence="6" id="KW-0482">Metalloprotease</keyword>
<dbReference type="EMBL" id="DSTX01000003">
    <property type="protein sequence ID" value="HFK20297.1"/>
    <property type="molecule type" value="Genomic_DNA"/>
</dbReference>
<dbReference type="AlphaFoldDB" id="A0A7C3J481"/>
<dbReference type="InterPro" id="IPR013647">
    <property type="entry name" value="OligopepF_N_dom"/>
</dbReference>
<dbReference type="InterPro" id="IPR001567">
    <property type="entry name" value="Pept_M3A_M3B_dom"/>
</dbReference>
<gene>
    <name evidence="9" type="ORF">ENS19_03350</name>
</gene>
<evidence type="ECO:0000256" key="4">
    <source>
        <dbReference type="ARBA" id="ARBA00022801"/>
    </source>
</evidence>
<protein>
    <recommendedName>
        <fullName evidence="10">M3 family oligoendopeptidase</fullName>
    </recommendedName>
</protein>
<evidence type="ECO:0000256" key="6">
    <source>
        <dbReference type="ARBA" id="ARBA00023049"/>
    </source>
</evidence>
<accession>A0A7C3J481</accession>
<dbReference type="GO" id="GO:0004222">
    <property type="term" value="F:metalloendopeptidase activity"/>
    <property type="evidence" value="ECO:0007669"/>
    <property type="project" value="InterPro"/>
</dbReference>
<dbReference type="Gene3D" id="1.10.1370.20">
    <property type="entry name" value="Oligoendopeptidase f, C-terminal domain"/>
    <property type="match status" value="1"/>
</dbReference>
<evidence type="ECO:0000313" key="9">
    <source>
        <dbReference type="EMBL" id="HFK20297.1"/>
    </source>
</evidence>
<dbReference type="Gene3D" id="1.20.140.70">
    <property type="entry name" value="Oligopeptidase f, N-terminal domain"/>
    <property type="match status" value="1"/>
</dbReference>
<evidence type="ECO:0000256" key="1">
    <source>
        <dbReference type="ARBA" id="ARBA00001947"/>
    </source>
</evidence>
<keyword evidence="4" id="KW-0378">Hydrolase</keyword>
<evidence type="ECO:0000259" key="7">
    <source>
        <dbReference type="Pfam" id="PF01432"/>
    </source>
</evidence>
<keyword evidence="2" id="KW-0645">Protease</keyword>
<dbReference type="Pfam" id="PF01432">
    <property type="entry name" value="Peptidase_M3"/>
    <property type="match status" value="1"/>
</dbReference>
<evidence type="ECO:0008006" key="10">
    <source>
        <dbReference type="Google" id="ProtNLM"/>
    </source>
</evidence>
<reference evidence="9" key="1">
    <citation type="journal article" date="2020" name="mSystems">
        <title>Genome- and Community-Level Interaction Insights into Carbon Utilization and Element Cycling Functions of Hydrothermarchaeota in Hydrothermal Sediment.</title>
        <authorList>
            <person name="Zhou Z."/>
            <person name="Liu Y."/>
            <person name="Xu W."/>
            <person name="Pan J."/>
            <person name="Luo Z.H."/>
            <person name="Li M."/>
        </authorList>
    </citation>
    <scope>NUCLEOTIDE SEQUENCE [LARGE SCALE GENOMIC DNA]</scope>
    <source>
        <strain evidence="9">SpSt-468</strain>
    </source>
</reference>
<dbReference type="GO" id="GO:0046872">
    <property type="term" value="F:metal ion binding"/>
    <property type="evidence" value="ECO:0007669"/>
    <property type="project" value="UniProtKB-KW"/>
</dbReference>
<keyword evidence="3" id="KW-0479">Metal-binding</keyword>
<evidence type="ECO:0000256" key="2">
    <source>
        <dbReference type="ARBA" id="ARBA00022670"/>
    </source>
</evidence>
<feature type="domain" description="Oligopeptidase F N-terminal" evidence="8">
    <location>
        <begin position="127"/>
        <end position="171"/>
    </location>
</feature>
<name>A0A7C3J481_9CREN</name>
<comment type="cofactor">
    <cofactor evidence="1">
        <name>Zn(2+)</name>
        <dbReference type="ChEBI" id="CHEBI:29105"/>
    </cofactor>
</comment>
<keyword evidence="5" id="KW-0862">Zinc</keyword>
<comment type="caution">
    <text evidence="9">The sequence shown here is derived from an EMBL/GenBank/DDBJ whole genome shotgun (WGS) entry which is preliminary data.</text>
</comment>
<dbReference type="GO" id="GO:0006508">
    <property type="term" value="P:proteolysis"/>
    <property type="evidence" value="ECO:0007669"/>
    <property type="project" value="UniProtKB-KW"/>
</dbReference>
<dbReference type="InterPro" id="IPR042088">
    <property type="entry name" value="OligoPept_F_C"/>
</dbReference>
<feature type="domain" description="Peptidase M3A/M3B catalytic" evidence="7">
    <location>
        <begin position="202"/>
        <end position="579"/>
    </location>
</feature>
<dbReference type="Pfam" id="PF08439">
    <property type="entry name" value="Peptidase_M3_N"/>
    <property type="match status" value="1"/>
</dbReference>
<dbReference type="CDD" id="cd09610">
    <property type="entry name" value="M3B_PepF"/>
    <property type="match status" value="1"/>
</dbReference>
<organism evidence="9">
    <name type="scientific">Candidatus Methanomethylicus mesodigestus</name>
    <dbReference type="NCBI Taxonomy" id="1867258"/>
    <lineage>
        <taxon>Archaea</taxon>
        <taxon>Thermoproteota</taxon>
        <taxon>Methanosuratincolia</taxon>
        <taxon>Candidatus Methanomethylicales</taxon>
        <taxon>Candidatus Methanomethylicaceae</taxon>
        <taxon>Candidatus Methanomethylicus</taxon>
    </lineage>
</organism>
<sequence>MADDLQELPSWDLTEIFPSAIDSKLGSAVEDAKERAEGIVQRYKGKLSGLSRDGIKSGLEEYEGFLAKLNDITLYASLAFSADMTVPEIQSLYDRTSKLEAKLGKDLAFFELELGRRVKEDPEIIYSEALANYRHFLERMRRRAAHQLSEVEEQLIIEKDQFGINAWQELQSKWLNTRMIEVEVEGQKKVLPYGEANGLFAHPDRGTRESAYRSIYATLGKDGEIFSAALRAICNDWVTVCERRGFSGPMDASLISNDTEMRVIESLLKTIGGNTGTYQRYLMLKAKTMGLPKLGCHDIIAPLPTSRAVRYDLKRAKEMILEAYSRFDADYSFAVRDMFQRRHLDLKPRFGKRNGAFCASWYSGRSAFILQSYNGTLNDVFTLAHELGHATHDYYWTRNQTILNGSIPMIVAETASIFGELLLADLMLSETADNAVKKAILCQMLDEAGMAAFQVTARVWFEESLYAAIKNGEFLDYKTICRYWVSARDRIYGDSVEWFPEMEAEWTMKPHYYIPNFRFYNYPYVYAQMFVYALYNKYKSEGIGFPPKLKRALEAGGSLSPNEIAHLMDLDVNDEKFWQLGIAQFEALIRGLQELQ</sequence>
<evidence type="ECO:0000256" key="3">
    <source>
        <dbReference type="ARBA" id="ARBA00022723"/>
    </source>
</evidence>